<accession>A0ABV6XZB7</accession>
<comment type="caution">
    <text evidence="2">The sequence shown here is derived from an EMBL/GenBank/DDBJ whole genome shotgun (WGS) entry which is preliminary data.</text>
</comment>
<protein>
    <recommendedName>
        <fullName evidence="4">Lipoprotein</fullName>
    </recommendedName>
</protein>
<keyword evidence="3" id="KW-1185">Reference proteome</keyword>
<organism evidence="2 3">
    <name type="scientific">Streptacidiphilus jeojiensis</name>
    <dbReference type="NCBI Taxonomy" id="3229225"/>
    <lineage>
        <taxon>Bacteria</taxon>
        <taxon>Bacillati</taxon>
        <taxon>Actinomycetota</taxon>
        <taxon>Actinomycetes</taxon>
        <taxon>Kitasatosporales</taxon>
        <taxon>Streptomycetaceae</taxon>
        <taxon>Streptacidiphilus</taxon>
    </lineage>
</organism>
<dbReference type="Proteomes" id="UP001592581">
    <property type="component" value="Unassembled WGS sequence"/>
</dbReference>
<name>A0ABV6XZB7_9ACTN</name>
<gene>
    <name evidence="2" type="ORF">ABUW04_35770</name>
</gene>
<keyword evidence="1" id="KW-0732">Signal</keyword>
<dbReference type="EMBL" id="JBEUKS010000018">
    <property type="protein sequence ID" value="MFC1443607.1"/>
    <property type="molecule type" value="Genomic_DNA"/>
</dbReference>
<feature type="chain" id="PRO_5047066755" description="Lipoprotein" evidence="1">
    <location>
        <begin position="22"/>
        <end position="132"/>
    </location>
</feature>
<sequence length="132" mass="13591">MGPRRISLIAIALLLCSGCAAQPRSTAPSPTATATATATGVDPVEECAGSVGYWVRYLLTPGSDMGLDYQEMGLSSGENNIVQSLIPAARSTAQRQGLPAAQAYALAQARPRCRSYLVALAASPGSAPGWPK</sequence>
<evidence type="ECO:0000313" key="2">
    <source>
        <dbReference type="EMBL" id="MFC1443607.1"/>
    </source>
</evidence>
<proteinExistence type="predicted"/>
<evidence type="ECO:0008006" key="4">
    <source>
        <dbReference type="Google" id="ProtNLM"/>
    </source>
</evidence>
<feature type="signal peptide" evidence="1">
    <location>
        <begin position="1"/>
        <end position="21"/>
    </location>
</feature>
<reference evidence="2 3" key="1">
    <citation type="submission" date="2024-06" db="EMBL/GenBank/DDBJ databases">
        <authorList>
            <person name="Lee S.D."/>
        </authorList>
    </citation>
    <scope>NUCLEOTIDE SEQUENCE [LARGE SCALE GENOMIC DNA]</scope>
    <source>
        <strain evidence="2 3">N1-10</strain>
    </source>
</reference>
<evidence type="ECO:0000313" key="3">
    <source>
        <dbReference type="Proteomes" id="UP001592581"/>
    </source>
</evidence>
<dbReference type="RefSeq" id="WP_380568560.1">
    <property type="nucleotide sequence ID" value="NZ_JBEUKS010000018.1"/>
</dbReference>
<evidence type="ECO:0000256" key="1">
    <source>
        <dbReference type="SAM" id="SignalP"/>
    </source>
</evidence>